<feature type="transmembrane region" description="Helical" evidence="7">
    <location>
        <begin position="404"/>
        <end position="424"/>
    </location>
</feature>
<feature type="transmembrane region" description="Helical" evidence="7">
    <location>
        <begin position="192"/>
        <end position="211"/>
    </location>
</feature>
<sequence>MHPAQTSRPAPTAKETRRVASATLIGTSIEWFDFFVYGAAAALVFNKVFFPTANPLTGTLLALSTFGVGFVARPFGGVIFAHFGDRIGRKSMLVLSVCMMGGGTFVVGLLPTYETIGLAAPILLVLLRIIQGIGLGGEWGAAAVMAVEYAPPNRRGFFGSFPQIGVPAGMLIANVSLLIMSAAMSDAAFLSWGWRVPFLASIVLVAVGIAIRLKVAESPVFEAARAEGRIERQPVIAVLRRQPLNVLRAAGLRFAENSTFYIHTTFVLTYGTVVLGMARSDLLFAVIVSSAIGLATIPFYGWACDRFGRRPVVLWGSFVLLAMSWPYFWALDTRSLPLIVLATVIAVNVGNSAVYAPQPAYFSELFEPEVRYSGASIGAQGASVFAGGLAPVIATALLDATGGYDWIAVYMSAMVLITIVTAFLSPDPYRESLKQAREPVPVGS</sequence>
<feature type="transmembrane region" description="Helical" evidence="7">
    <location>
        <begin position="377"/>
        <end position="398"/>
    </location>
</feature>
<proteinExistence type="predicted"/>
<evidence type="ECO:0000313" key="10">
    <source>
        <dbReference type="Proteomes" id="UP001595947"/>
    </source>
</evidence>
<evidence type="ECO:0000256" key="7">
    <source>
        <dbReference type="SAM" id="Phobius"/>
    </source>
</evidence>
<dbReference type="InterPro" id="IPR036259">
    <property type="entry name" value="MFS_trans_sf"/>
</dbReference>
<evidence type="ECO:0000256" key="2">
    <source>
        <dbReference type="ARBA" id="ARBA00022448"/>
    </source>
</evidence>
<feature type="transmembrane region" description="Helical" evidence="7">
    <location>
        <begin position="258"/>
        <end position="276"/>
    </location>
</feature>
<dbReference type="Proteomes" id="UP001595947">
    <property type="component" value="Unassembled WGS sequence"/>
</dbReference>
<dbReference type="PROSITE" id="PS50850">
    <property type="entry name" value="MFS"/>
    <property type="match status" value="1"/>
</dbReference>
<feature type="transmembrane region" description="Helical" evidence="7">
    <location>
        <begin position="57"/>
        <end position="80"/>
    </location>
</feature>
<dbReference type="SUPFAM" id="SSF103473">
    <property type="entry name" value="MFS general substrate transporter"/>
    <property type="match status" value="1"/>
</dbReference>
<dbReference type="RefSeq" id="WP_378035290.1">
    <property type="nucleotide sequence ID" value="NZ_JBHSIV010000005.1"/>
</dbReference>
<dbReference type="PANTHER" id="PTHR43045">
    <property type="entry name" value="SHIKIMATE TRANSPORTER"/>
    <property type="match status" value="1"/>
</dbReference>
<dbReference type="EMBL" id="JBHSIV010000005">
    <property type="protein sequence ID" value="MFC5061938.1"/>
    <property type="molecule type" value="Genomic_DNA"/>
</dbReference>
<dbReference type="CDD" id="cd17369">
    <property type="entry name" value="MFS_ShiA_like"/>
    <property type="match status" value="1"/>
</dbReference>
<comment type="caution">
    <text evidence="9">The sequence shown here is derived from an EMBL/GenBank/DDBJ whole genome shotgun (WGS) entry which is preliminary data.</text>
</comment>
<accession>A0ABV9YKP5</accession>
<feature type="transmembrane region" description="Helical" evidence="7">
    <location>
        <begin position="336"/>
        <end position="356"/>
    </location>
</feature>
<keyword evidence="2" id="KW-0813">Transport</keyword>
<keyword evidence="6 7" id="KW-0472">Membrane</keyword>
<keyword evidence="10" id="KW-1185">Reference proteome</keyword>
<dbReference type="Gene3D" id="1.20.1250.20">
    <property type="entry name" value="MFS general substrate transporter like domains"/>
    <property type="match status" value="2"/>
</dbReference>
<keyword evidence="4 7" id="KW-0812">Transmembrane</keyword>
<dbReference type="Pfam" id="PF00083">
    <property type="entry name" value="Sugar_tr"/>
    <property type="match status" value="1"/>
</dbReference>
<evidence type="ECO:0000256" key="6">
    <source>
        <dbReference type="ARBA" id="ARBA00023136"/>
    </source>
</evidence>
<organism evidence="9 10">
    <name type="scientific">Actinomycetospora atypica</name>
    <dbReference type="NCBI Taxonomy" id="1290095"/>
    <lineage>
        <taxon>Bacteria</taxon>
        <taxon>Bacillati</taxon>
        <taxon>Actinomycetota</taxon>
        <taxon>Actinomycetes</taxon>
        <taxon>Pseudonocardiales</taxon>
        <taxon>Pseudonocardiaceae</taxon>
        <taxon>Actinomycetospora</taxon>
    </lineage>
</organism>
<keyword evidence="3" id="KW-1003">Cell membrane</keyword>
<dbReference type="Pfam" id="PF07690">
    <property type="entry name" value="MFS_1"/>
    <property type="match status" value="1"/>
</dbReference>
<keyword evidence="5 7" id="KW-1133">Transmembrane helix</keyword>
<dbReference type="PANTHER" id="PTHR43045:SF1">
    <property type="entry name" value="SHIKIMATE TRANSPORTER"/>
    <property type="match status" value="1"/>
</dbReference>
<feature type="domain" description="Major facilitator superfamily (MFS) profile" evidence="8">
    <location>
        <begin position="19"/>
        <end position="430"/>
    </location>
</feature>
<gene>
    <name evidence="9" type="ORF">ACFPBZ_06955</name>
</gene>
<evidence type="ECO:0000256" key="4">
    <source>
        <dbReference type="ARBA" id="ARBA00022692"/>
    </source>
</evidence>
<comment type="subcellular location">
    <subcellularLocation>
        <location evidence="1">Cell membrane</location>
        <topology evidence="1">Multi-pass membrane protein</topology>
    </subcellularLocation>
</comment>
<evidence type="ECO:0000256" key="3">
    <source>
        <dbReference type="ARBA" id="ARBA00022475"/>
    </source>
</evidence>
<feature type="transmembrane region" description="Helical" evidence="7">
    <location>
        <begin position="21"/>
        <end position="45"/>
    </location>
</feature>
<feature type="transmembrane region" description="Helical" evidence="7">
    <location>
        <begin position="92"/>
        <end position="110"/>
    </location>
</feature>
<dbReference type="InterPro" id="IPR005828">
    <property type="entry name" value="MFS_sugar_transport-like"/>
</dbReference>
<feature type="transmembrane region" description="Helical" evidence="7">
    <location>
        <begin position="282"/>
        <end position="300"/>
    </location>
</feature>
<dbReference type="InterPro" id="IPR020846">
    <property type="entry name" value="MFS_dom"/>
</dbReference>
<feature type="transmembrane region" description="Helical" evidence="7">
    <location>
        <begin position="157"/>
        <end position="180"/>
    </location>
</feature>
<name>A0ABV9YKP5_9PSEU</name>
<evidence type="ECO:0000256" key="5">
    <source>
        <dbReference type="ARBA" id="ARBA00022989"/>
    </source>
</evidence>
<feature type="transmembrane region" description="Helical" evidence="7">
    <location>
        <begin position="312"/>
        <end position="330"/>
    </location>
</feature>
<dbReference type="InterPro" id="IPR011701">
    <property type="entry name" value="MFS"/>
</dbReference>
<protein>
    <submittedName>
        <fullName evidence="9">MFS transporter</fullName>
    </submittedName>
</protein>
<reference evidence="10" key="1">
    <citation type="journal article" date="2019" name="Int. J. Syst. Evol. Microbiol.">
        <title>The Global Catalogue of Microorganisms (GCM) 10K type strain sequencing project: providing services to taxonomists for standard genome sequencing and annotation.</title>
        <authorList>
            <consortium name="The Broad Institute Genomics Platform"/>
            <consortium name="The Broad Institute Genome Sequencing Center for Infectious Disease"/>
            <person name="Wu L."/>
            <person name="Ma J."/>
        </authorList>
    </citation>
    <scope>NUCLEOTIDE SEQUENCE [LARGE SCALE GENOMIC DNA]</scope>
    <source>
        <strain evidence="10">CGMCC 4.7093</strain>
    </source>
</reference>
<evidence type="ECO:0000256" key="1">
    <source>
        <dbReference type="ARBA" id="ARBA00004651"/>
    </source>
</evidence>
<feature type="transmembrane region" description="Helical" evidence="7">
    <location>
        <begin position="116"/>
        <end position="136"/>
    </location>
</feature>
<evidence type="ECO:0000313" key="9">
    <source>
        <dbReference type="EMBL" id="MFC5061938.1"/>
    </source>
</evidence>
<evidence type="ECO:0000259" key="8">
    <source>
        <dbReference type="PROSITE" id="PS50850"/>
    </source>
</evidence>